<feature type="region of interest" description="Disordered" evidence="1">
    <location>
        <begin position="1"/>
        <end position="37"/>
    </location>
</feature>
<accession>A0A9N7Z358</accession>
<proteinExistence type="predicted"/>
<keyword evidence="3" id="KW-1185">Reference proteome</keyword>
<reference evidence="2" key="1">
    <citation type="submission" date="2020-03" db="EMBL/GenBank/DDBJ databases">
        <authorList>
            <person name="Weist P."/>
        </authorList>
    </citation>
    <scope>NUCLEOTIDE SEQUENCE</scope>
</reference>
<organism evidence="2 3">
    <name type="scientific">Pleuronectes platessa</name>
    <name type="common">European plaice</name>
    <dbReference type="NCBI Taxonomy" id="8262"/>
    <lineage>
        <taxon>Eukaryota</taxon>
        <taxon>Metazoa</taxon>
        <taxon>Chordata</taxon>
        <taxon>Craniata</taxon>
        <taxon>Vertebrata</taxon>
        <taxon>Euteleostomi</taxon>
        <taxon>Actinopterygii</taxon>
        <taxon>Neopterygii</taxon>
        <taxon>Teleostei</taxon>
        <taxon>Neoteleostei</taxon>
        <taxon>Acanthomorphata</taxon>
        <taxon>Carangaria</taxon>
        <taxon>Pleuronectiformes</taxon>
        <taxon>Pleuronectoidei</taxon>
        <taxon>Pleuronectidae</taxon>
        <taxon>Pleuronectes</taxon>
    </lineage>
</organism>
<dbReference type="EMBL" id="CADEAL010003970">
    <property type="protein sequence ID" value="CAB1448234.1"/>
    <property type="molecule type" value="Genomic_DNA"/>
</dbReference>
<name>A0A9N7Z358_PLEPL</name>
<dbReference type="Proteomes" id="UP001153269">
    <property type="component" value="Unassembled WGS sequence"/>
</dbReference>
<protein>
    <submittedName>
        <fullName evidence="2">Uncharacterized protein</fullName>
    </submittedName>
</protein>
<evidence type="ECO:0000313" key="3">
    <source>
        <dbReference type="Proteomes" id="UP001153269"/>
    </source>
</evidence>
<evidence type="ECO:0000313" key="2">
    <source>
        <dbReference type="EMBL" id="CAB1448234.1"/>
    </source>
</evidence>
<gene>
    <name evidence="2" type="ORF">PLEPLA_LOCUS35891</name>
</gene>
<feature type="compositionally biased region" description="Polar residues" evidence="1">
    <location>
        <begin position="1"/>
        <end position="10"/>
    </location>
</feature>
<evidence type="ECO:0000256" key="1">
    <source>
        <dbReference type="SAM" id="MobiDB-lite"/>
    </source>
</evidence>
<dbReference type="AlphaFoldDB" id="A0A9N7Z358"/>
<sequence length="102" mass="10541">MATALNQQCVSEEAAEVDTELRGTKETQLSSDPEPLLPSATTYARLGPQPNPDLAVHADFLSVPASGVPAGAMSVHALWFPADALSVAMSEDPPQVSSAPAL</sequence>
<comment type="caution">
    <text evidence="2">The sequence shown here is derived from an EMBL/GenBank/DDBJ whole genome shotgun (WGS) entry which is preliminary data.</text>
</comment>